<dbReference type="Proteomes" id="UP001390339">
    <property type="component" value="Unassembled WGS sequence"/>
</dbReference>
<accession>A0ABR2HRU4</accession>
<name>A0ABR2HRU4_9PEZI</name>
<evidence type="ECO:0000256" key="4">
    <source>
        <dbReference type="ARBA" id="ARBA00022728"/>
    </source>
</evidence>
<gene>
    <name evidence="11" type="ORF">PGQ11_014108</name>
</gene>
<comment type="caution">
    <text evidence="11">The sequence shown here is derived from an EMBL/GenBank/DDBJ whole genome shotgun (WGS) entry which is preliminary data.</text>
</comment>
<evidence type="ECO:0000256" key="1">
    <source>
        <dbReference type="ARBA" id="ARBA00004123"/>
    </source>
</evidence>
<evidence type="ECO:0000256" key="9">
    <source>
        <dbReference type="SAM" id="MobiDB-lite"/>
    </source>
</evidence>
<keyword evidence="12" id="KW-1185">Reference proteome</keyword>
<feature type="region of interest" description="Disordered" evidence="9">
    <location>
        <begin position="151"/>
        <end position="327"/>
    </location>
</feature>
<evidence type="ECO:0000256" key="3">
    <source>
        <dbReference type="ARBA" id="ARBA00022664"/>
    </source>
</evidence>
<evidence type="ECO:0000256" key="8">
    <source>
        <dbReference type="SAM" id="Coils"/>
    </source>
</evidence>
<comment type="subcellular location">
    <subcellularLocation>
        <location evidence="1">Nucleus</location>
    </subcellularLocation>
</comment>
<feature type="compositionally biased region" description="Basic residues" evidence="9">
    <location>
        <begin position="183"/>
        <end position="207"/>
    </location>
</feature>
<keyword evidence="7" id="KW-0539">Nucleus</keyword>
<evidence type="ECO:0000256" key="5">
    <source>
        <dbReference type="ARBA" id="ARBA00023054"/>
    </source>
</evidence>
<dbReference type="PANTHER" id="PTHR16196:SF0">
    <property type="entry name" value="PRE-MRNA-SPLICING FACTOR CWC25 HOMOLOG"/>
    <property type="match status" value="1"/>
</dbReference>
<dbReference type="SMART" id="SM01083">
    <property type="entry name" value="Cir_N"/>
    <property type="match status" value="1"/>
</dbReference>
<dbReference type="PANTHER" id="PTHR16196">
    <property type="entry name" value="CELL CYCLE CONTROL PROTEIN CWF25"/>
    <property type="match status" value="1"/>
</dbReference>
<evidence type="ECO:0000256" key="7">
    <source>
        <dbReference type="ARBA" id="ARBA00023242"/>
    </source>
</evidence>
<feature type="compositionally biased region" description="Low complexity" evidence="9">
    <location>
        <begin position="302"/>
        <end position="319"/>
    </location>
</feature>
<comment type="similarity">
    <text evidence="2">Belongs to the CWC25 family.</text>
</comment>
<dbReference type="InterPro" id="IPR022209">
    <property type="entry name" value="CWC25"/>
</dbReference>
<keyword evidence="4" id="KW-0747">Spliceosome</keyword>
<evidence type="ECO:0000256" key="6">
    <source>
        <dbReference type="ARBA" id="ARBA00023187"/>
    </source>
</evidence>
<sequence length="386" mass="45380">MGGGDLNLKKSWHPGLMKNQARVYDEEKKALEERKRTEQRIRELKEERAKEEIQNQLEAAGNRKRVDRVDWMYSGPSDTGGGTAEEQESYLLGKRRVDNLIKGTDHQKLEKNAGEESFMALQNANTARDTAAKIRDDPLLAMKKQEQAAYEAIMKDPTRRRQLLATMGKTEESASKSREEKHSRRHRHRHRSHSRDREHRRHRHHRSDSRARDDSRDRERRHRRHRSGSRDPSPRSRSPRPSRSDEDRHRSRRNYSEERTTERPRRDGSERRDTYDRRPHRGEREYTQRGRRDGPRHPNMHSNGNGNGNRNESGGNSSAEAEEERARKLAAMQAAASELDVDRVKRLAALEERERLEREKDNKAREKSGKYADQEFVNGLRKKVFN</sequence>
<proteinExistence type="inferred from homology"/>
<organism evidence="11 12">
    <name type="scientific">Apiospora arundinis</name>
    <dbReference type="NCBI Taxonomy" id="335852"/>
    <lineage>
        <taxon>Eukaryota</taxon>
        <taxon>Fungi</taxon>
        <taxon>Dikarya</taxon>
        <taxon>Ascomycota</taxon>
        <taxon>Pezizomycotina</taxon>
        <taxon>Sordariomycetes</taxon>
        <taxon>Xylariomycetidae</taxon>
        <taxon>Amphisphaeriales</taxon>
        <taxon>Apiosporaceae</taxon>
        <taxon>Apiospora</taxon>
    </lineage>
</organism>
<evidence type="ECO:0000259" key="10">
    <source>
        <dbReference type="SMART" id="SM01083"/>
    </source>
</evidence>
<keyword evidence="3" id="KW-0507">mRNA processing</keyword>
<dbReference type="EMBL" id="JAPCWZ010000009">
    <property type="protein sequence ID" value="KAK8851629.1"/>
    <property type="molecule type" value="Genomic_DNA"/>
</dbReference>
<feature type="coiled-coil region" evidence="8">
    <location>
        <begin position="27"/>
        <end position="63"/>
    </location>
</feature>
<feature type="compositionally biased region" description="Basic and acidic residues" evidence="9">
    <location>
        <begin position="208"/>
        <end position="218"/>
    </location>
</feature>
<protein>
    <submittedName>
        <fullName evidence="11">Pre-mRNA-splicing factor CWC25</fullName>
    </submittedName>
</protein>
<keyword evidence="5 8" id="KW-0175">Coiled coil</keyword>
<feature type="compositionally biased region" description="Basic and acidic residues" evidence="9">
    <location>
        <begin position="169"/>
        <end position="182"/>
    </location>
</feature>
<feature type="domain" description="CBF1-interacting co-repressor CIR N-terminal" evidence="10">
    <location>
        <begin position="11"/>
        <end position="47"/>
    </location>
</feature>
<reference evidence="11 12" key="1">
    <citation type="journal article" date="2024" name="IMA Fungus">
        <title>Apiospora arundinis, a panoply of carbohydrate-active enzymes and secondary metabolites.</title>
        <authorList>
            <person name="Sorensen T."/>
            <person name="Petersen C."/>
            <person name="Muurmann A.T."/>
            <person name="Christiansen J.V."/>
            <person name="Brundto M.L."/>
            <person name="Overgaard C.K."/>
            <person name="Boysen A.T."/>
            <person name="Wollenberg R.D."/>
            <person name="Larsen T.O."/>
            <person name="Sorensen J.L."/>
            <person name="Nielsen K.L."/>
            <person name="Sondergaard T.E."/>
        </authorList>
    </citation>
    <scope>NUCLEOTIDE SEQUENCE [LARGE SCALE GENOMIC DNA]</scope>
    <source>
        <strain evidence="11 12">AAU 773</strain>
    </source>
</reference>
<keyword evidence="6" id="KW-0508">mRNA splicing</keyword>
<dbReference type="Pfam" id="PF10197">
    <property type="entry name" value="Cir_N"/>
    <property type="match status" value="1"/>
</dbReference>
<feature type="compositionally biased region" description="Basic and acidic residues" evidence="9">
    <location>
        <begin position="242"/>
        <end position="296"/>
    </location>
</feature>
<dbReference type="InterPro" id="IPR051376">
    <property type="entry name" value="CWC25_splicing_factor"/>
</dbReference>
<dbReference type="Pfam" id="PF12542">
    <property type="entry name" value="CWC25"/>
    <property type="match status" value="1"/>
</dbReference>
<evidence type="ECO:0000256" key="2">
    <source>
        <dbReference type="ARBA" id="ARBA00006695"/>
    </source>
</evidence>
<dbReference type="InterPro" id="IPR019339">
    <property type="entry name" value="CIR_N_dom"/>
</dbReference>
<evidence type="ECO:0000313" key="12">
    <source>
        <dbReference type="Proteomes" id="UP001390339"/>
    </source>
</evidence>
<evidence type="ECO:0000313" key="11">
    <source>
        <dbReference type="EMBL" id="KAK8851629.1"/>
    </source>
</evidence>